<reference evidence="8" key="1">
    <citation type="submission" date="2021-02" db="EMBL/GenBank/DDBJ databases">
        <authorList>
            <person name="Nowell W R."/>
        </authorList>
    </citation>
    <scope>NUCLEOTIDE SEQUENCE</scope>
</reference>
<evidence type="ECO:0000313" key="8">
    <source>
        <dbReference type="EMBL" id="CAF3450334.1"/>
    </source>
</evidence>
<dbReference type="GO" id="GO:0005886">
    <property type="term" value="C:plasma membrane"/>
    <property type="evidence" value="ECO:0007669"/>
    <property type="project" value="InterPro"/>
</dbReference>
<comment type="caution">
    <text evidence="8">The sequence shown here is derived from an EMBL/GenBank/DDBJ whole genome shotgun (WGS) entry which is preliminary data.</text>
</comment>
<keyword evidence="15" id="KW-1185">Reference proteome</keyword>
<dbReference type="PRINTS" id="PR00342">
    <property type="entry name" value="RHESUSRHD"/>
</dbReference>
<evidence type="ECO:0000256" key="2">
    <source>
        <dbReference type="ARBA" id="ARBA00022692"/>
    </source>
</evidence>
<evidence type="ECO:0000256" key="3">
    <source>
        <dbReference type="ARBA" id="ARBA00022989"/>
    </source>
</evidence>
<dbReference type="EMBL" id="CAJNYU010001576">
    <property type="protein sequence ID" value="CAF3450334.1"/>
    <property type="molecule type" value="Genomic_DNA"/>
</dbReference>
<dbReference type="Gene3D" id="1.10.3430.10">
    <property type="entry name" value="Ammonium transporter AmtB like domains"/>
    <property type="match status" value="1"/>
</dbReference>
<organism evidence="8 14">
    <name type="scientific">Rotaria socialis</name>
    <dbReference type="NCBI Taxonomy" id="392032"/>
    <lineage>
        <taxon>Eukaryota</taxon>
        <taxon>Metazoa</taxon>
        <taxon>Spiralia</taxon>
        <taxon>Gnathifera</taxon>
        <taxon>Rotifera</taxon>
        <taxon>Eurotatoria</taxon>
        <taxon>Bdelloidea</taxon>
        <taxon>Philodinida</taxon>
        <taxon>Philodinidae</taxon>
        <taxon>Rotaria</taxon>
    </lineage>
</organism>
<dbReference type="EMBL" id="CAJNYV010001448">
    <property type="protein sequence ID" value="CAF3421931.1"/>
    <property type="molecule type" value="Genomic_DNA"/>
</dbReference>
<evidence type="ECO:0000313" key="7">
    <source>
        <dbReference type="EMBL" id="CAF3421931.1"/>
    </source>
</evidence>
<dbReference type="InterPro" id="IPR024041">
    <property type="entry name" value="NH4_transpt_AmtB-like_dom"/>
</dbReference>
<dbReference type="OrthoDB" id="534912at2759"/>
<protein>
    <recommendedName>
        <fullName evidence="5">Ammonium transporter AmtB-like domain-containing protein</fullName>
    </recommendedName>
</protein>
<dbReference type="GO" id="GO:0008519">
    <property type="term" value="F:ammonium channel activity"/>
    <property type="evidence" value="ECO:0007669"/>
    <property type="project" value="InterPro"/>
</dbReference>
<evidence type="ECO:0000313" key="12">
    <source>
        <dbReference type="EMBL" id="CAF4583835.1"/>
    </source>
</evidence>
<dbReference type="EMBL" id="CAJNYT010004837">
    <property type="protein sequence ID" value="CAF3695349.1"/>
    <property type="molecule type" value="Genomic_DNA"/>
</dbReference>
<dbReference type="EMBL" id="CAJOBQ010000195">
    <property type="protein sequence ID" value="CAF4289689.1"/>
    <property type="molecule type" value="Genomic_DNA"/>
</dbReference>
<name>A0A818EB84_9BILA</name>
<evidence type="ECO:0000313" key="13">
    <source>
        <dbReference type="EMBL" id="CAF4716975.1"/>
    </source>
</evidence>
<dbReference type="InterPro" id="IPR029020">
    <property type="entry name" value="Ammonium/urea_transptr"/>
</dbReference>
<evidence type="ECO:0000256" key="4">
    <source>
        <dbReference type="ARBA" id="ARBA00023136"/>
    </source>
</evidence>
<dbReference type="EMBL" id="CAJNXB010003887">
    <property type="protein sequence ID" value="CAF3344888.1"/>
    <property type="molecule type" value="Genomic_DNA"/>
</dbReference>
<evidence type="ECO:0000256" key="1">
    <source>
        <dbReference type="ARBA" id="ARBA00004141"/>
    </source>
</evidence>
<dbReference type="Proteomes" id="UP000663838">
    <property type="component" value="Unassembled WGS sequence"/>
</dbReference>
<dbReference type="Proteomes" id="UP000663873">
    <property type="component" value="Unassembled WGS sequence"/>
</dbReference>
<dbReference type="EMBL" id="CAJOBP010001064">
    <property type="protein sequence ID" value="CAF4250209.1"/>
    <property type="molecule type" value="Genomic_DNA"/>
</dbReference>
<dbReference type="Pfam" id="PF00909">
    <property type="entry name" value="Ammonium_transp"/>
    <property type="match status" value="1"/>
</dbReference>
<dbReference type="EMBL" id="CAJOBR010001160">
    <property type="protein sequence ID" value="CAF4583835.1"/>
    <property type="molecule type" value="Genomic_DNA"/>
</dbReference>
<dbReference type="EMBL" id="CAJOBS010001316">
    <property type="protein sequence ID" value="CAF4716975.1"/>
    <property type="molecule type" value="Genomic_DNA"/>
</dbReference>
<dbReference type="Proteomes" id="UP000663865">
    <property type="component" value="Unassembled WGS sequence"/>
</dbReference>
<evidence type="ECO:0000313" key="6">
    <source>
        <dbReference type="EMBL" id="CAF3344888.1"/>
    </source>
</evidence>
<dbReference type="Proteomes" id="UP000663848">
    <property type="component" value="Unassembled WGS sequence"/>
</dbReference>
<evidence type="ECO:0000313" key="15">
    <source>
        <dbReference type="Proteomes" id="UP000663873"/>
    </source>
</evidence>
<accession>A0A818EB84</accession>
<dbReference type="Proteomes" id="UP000663869">
    <property type="component" value="Unassembled WGS sequence"/>
</dbReference>
<keyword evidence="3" id="KW-1133">Transmembrane helix</keyword>
<keyword evidence="2" id="KW-0812">Transmembrane</keyword>
<evidence type="ECO:0000313" key="11">
    <source>
        <dbReference type="EMBL" id="CAF4289689.1"/>
    </source>
</evidence>
<dbReference type="AlphaFoldDB" id="A0A818EB84"/>
<dbReference type="Proteomes" id="UP000663825">
    <property type="component" value="Unassembled WGS sequence"/>
</dbReference>
<dbReference type="Proteomes" id="UP000663872">
    <property type="component" value="Unassembled WGS sequence"/>
</dbReference>
<gene>
    <name evidence="8" type="ORF">FME351_LOCUS13352</name>
    <name evidence="9" type="ORF">GRG538_LOCUS27964</name>
    <name evidence="7" type="ORF">KIK155_LOCUS10020</name>
    <name evidence="12" type="ORF">QYT958_LOCUS10445</name>
    <name evidence="6" type="ORF">TIS948_LOCUS22725</name>
    <name evidence="13" type="ORF">TOA249_LOCUS18023</name>
    <name evidence="11" type="ORF">TSG867_LOCUS5545</name>
    <name evidence="10" type="ORF">UJA718_LOCUS9496</name>
</gene>
<evidence type="ECO:0000259" key="5">
    <source>
        <dbReference type="Pfam" id="PF00909"/>
    </source>
</evidence>
<evidence type="ECO:0000313" key="10">
    <source>
        <dbReference type="EMBL" id="CAF4250209.1"/>
    </source>
</evidence>
<keyword evidence="4" id="KW-0472">Membrane</keyword>
<evidence type="ECO:0000313" key="14">
    <source>
        <dbReference type="Proteomes" id="UP000663869"/>
    </source>
</evidence>
<dbReference type="SUPFAM" id="SSF111352">
    <property type="entry name" value="Ammonium transporter"/>
    <property type="match status" value="1"/>
</dbReference>
<sequence>MAFIEVPIQIVNEWIGTRLLCAVDAGAYFGSTAVFVLHRSNSIDCPDEKSRYSSNIFSMIGTIFLFCFWPSFNAGDETGIDRLYAVTYMSQYVPQLLVRFSCHLFLKEANSI</sequence>
<proteinExistence type="predicted"/>
<feature type="domain" description="Ammonium transporter AmtB-like" evidence="5">
    <location>
        <begin position="26"/>
        <end position="86"/>
    </location>
</feature>
<dbReference type="InterPro" id="IPR002229">
    <property type="entry name" value="RhesusRHD"/>
</dbReference>
<dbReference type="Proteomes" id="UP000663862">
    <property type="component" value="Unassembled WGS sequence"/>
</dbReference>
<evidence type="ECO:0000313" key="9">
    <source>
        <dbReference type="EMBL" id="CAF3695349.1"/>
    </source>
</evidence>
<comment type="subcellular location">
    <subcellularLocation>
        <location evidence="1">Membrane</location>
        <topology evidence="1">Multi-pass membrane protein</topology>
    </subcellularLocation>
</comment>